<evidence type="ECO:0000313" key="6">
    <source>
        <dbReference type="Proteomes" id="UP000031774"/>
    </source>
</evidence>
<evidence type="ECO:0008006" key="7">
    <source>
        <dbReference type="Google" id="ProtNLM"/>
    </source>
</evidence>
<name>A0A0B5I798_9ACTN</name>
<dbReference type="HOGENOM" id="CLU_057327_0_0_11"/>
<dbReference type="Pfam" id="PF13828">
    <property type="entry name" value="DUF4190"/>
    <property type="match status" value="1"/>
</dbReference>
<dbReference type="InterPro" id="IPR025241">
    <property type="entry name" value="DUF4190"/>
</dbReference>
<evidence type="ECO:0000256" key="1">
    <source>
        <dbReference type="SAM" id="MobiDB-lite"/>
    </source>
</evidence>
<evidence type="ECO:0000256" key="2">
    <source>
        <dbReference type="SAM" id="Phobius"/>
    </source>
</evidence>
<keyword evidence="6" id="KW-1185">Reference proteome</keyword>
<dbReference type="EMBL" id="CP010407">
    <property type="protein sequence ID" value="AJF69950.1"/>
    <property type="molecule type" value="Genomic_DNA"/>
</dbReference>
<feature type="transmembrane region" description="Helical" evidence="2">
    <location>
        <begin position="57"/>
        <end position="82"/>
    </location>
</feature>
<organism evidence="5 6">
    <name type="scientific">Streptomyces vietnamensis</name>
    <dbReference type="NCBI Taxonomy" id="362257"/>
    <lineage>
        <taxon>Bacteria</taxon>
        <taxon>Bacillati</taxon>
        <taxon>Actinomycetota</taxon>
        <taxon>Actinomycetes</taxon>
        <taxon>Kitasatosporales</taxon>
        <taxon>Streptomycetaceae</taxon>
        <taxon>Streptomyces</taxon>
    </lineage>
</organism>
<feature type="compositionally biased region" description="Pro residues" evidence="1">
    <location>
        <begin position="1"/>
        <end position="25"/>
    </location>
</feature>
<gene>
    <name evidence="5" type="ORF">SVTN_24650</name>
</gene>
<dbReference type="Proteomes" id="UP000031774">
    <property type="component" value="Chromosome"/>
</dbReference>
<evidence type="ECO:0000313" key="5">
    <source>
        <dbReference type="EMBL" id="AJF69950.1"/>
    </source>
</evidence>
<accession>A0A0B5I798</accession>
<keyword evidence="2" id="KW-0472">Membrane</keyword>
<evidence type="ECO:0000259" key="4">
    <source>
        <dbReference type="Pfam" id="PF13845"/>
    </source>
</evidence>
<reference evidence="5 6" key="1">
    <citation type="submission" date="2014-12" db="EMBL/GenBank/DDBJ databases">
        <title>Complete genome sequence of Streptomyces vietnamensis strain GIMV4.0001, a genetic manipulable producer of the benzoisochromanequinone antibiotic granaticin.</title>
        <authorList>
            <person name="Deng M.R."/>
            <person name="Guo J."/>
            <person name="Ma L.Y."/>
            <person name="Feng G.D."/>
            <person name="Mo C.Y."/>
            <person name="Zhu H.H."/>
        </authorList>
    </citation>
    <scope>NUCLEOTIDE SEQUENCE [LARGE SCALE GENOMIC DNA]</scope>
    <source>
        <strain evidence="6">GIMV4.0001</strain>
    </source>
</reference>
<proteinExistence type="predicted"/>
<sequence length="388" mass="41227">MQPSQPTPPPASGPQPGGWPAPGPYTSPGMPYTPYGQPGVPGAAPYGQPPRRTTNGLAIGSLVSGIVCCLPPLGLVLGLVALPQIKKKDQNGKGLAIAGIVLSALSSLLLVIGLATGGIGSAWHDFKKGMDEAARSQSAFSLRKGQCFTDSSKGTEYATDIRVVDCARPHSGEVSGGFQLTGFDKWPGEDAIDELAEERCETINAAYAMDTWAIPRDVWIAYYPPSSQSWRLGDRAVTCAFSGQKKTTRFSGSVRSDSTTLNGDQSHFLTTVNPIERITYQEPEDDPDEDFTANKVWAGELLAAIDAAREGLGRHYWPGESTAPVEALRKELATASKRWGELAEAPDADAYWEAYDAAWDALPEDLGADARTALGLTDTLPEGEGTSV</sequence>
<dbReference type="STRING" id="362257.SVTN_24650"/>
<feature type="domain" description="DUF4190" evidence="3">
    <location>
        <begin position="57"/>
        <end position="112"/>
    </location>
</feature>
<evidence type="ECO:0000259" key="3">
    <source>
        <dbReference type="Pfam" id="PF13828"/>
    </source>
</evidence>
<feature type="region of interest" description="Disordered" evidence="1">
    <location>
        <begin position="1"/>
        <end position="36"/>
    </location>
</feature>
<dbReference type="AlphaFoldDB" id="A0A0B5I798"/>
<keyword evidence="2" id="KW-1133">Transmembrane helix</keyword>
<keyword evidence="2" id="KW-0812">Transmembrane</keyword>
<dbReference type="Pfam" id="PF13845">
    <property type="entry name" value="Septum_form"/>
    <property type="match status" value="1"/>
</dbReference>
<dbReference type="InterPro" id="IPR026004">
    <property type="entry name" value="Septum_form"/>
</dbReference>
<protein>
    <recommendedName>
        <fullName evidence="7">DUF4190 domain-containing protein</fullName>
    </recommendedName>
</protein>
<dbReference type="KEGG" id="svt:SVTN_24650"/>
<feature type="transmembrane region" description="Helical" evidence="2">
    <location>
        <begin position="94"/>
        <end position="123"/>
    </location>
</feature>
<feature type="domain" description="Septum formation-related" evidence="4">
    <location>
        <begin position="141"/>
        <end position="239"/>
    </location>
</feature>